<name>A0ABU3RKG6_9BACL</name>
<evidence type="ECO:0000313" key="2">
    <source>
        <dbReference type="EMBL" id="MDU0204785.1"/>
    </source>
</evidence>
<protein>
    <recommendedName>
        <fullName evidence="4">Two-component sensor histidine kinase</fullName>
    </recommendedName>
</protein>
<keyword evidence="1" id="KW-0472">Membrane</keyword>
<evidence type="ECO:0008006" key="4">
    <source>
        <dbReference type="Google" id="ProtNLM"/>
    </source>
</evidence>
<feature type="transmembrane region" description="Helical" evidence="1">
    <location>
        <begin position="12"/>
        <end position="32"/>
    </location>
</feature>
<organism evidence="2 3">
    <name type="scientific">Paenibacillus violae</name>
    <dbReference type="NCBI Taxonomy" id="3077234"/>
    <lineage>
        <taxon>Bacteria</taxon>
        <taxon>Bacillati</taxon>
        <taxon>Bacillota</taxon>
        <taxon>Bacilli</taxon>
        <taxon>Bacillales</taxon>
        <taxon>Paenibacillaceae</taxon>
        <taxon>Paenibacillus</taxon>
    </lineage>
</organism>
<dbReference type="EMBL" id="JAWCUD010000011">
    <property type="protein sequence ID" value="MDU0204785.1"/>
    <property type="molecule type" value="Genomic_DNA"/>
</dbReference>
<keyword evidence="1" id="KW-0812">Transmembrane</keyword>
<keyword evidence="3" id="KW-1185">Reference proteome</keyword>
<dbReference type="RefSeq" id="WP_315954758.1">
    <property type="nucleotide sequence ID" value="NZ_JAWCUD010000011.1"/>
</dbReference>
<reference evidence="2 3" key="1">
    <citation type="submission" date="2023-10" db="EMBL/GenBank/DDBJ databases">
        <title>Paenibacillus strain PFR10 Genome sequencing and assembly.</title>
        <authorList>
            <person name="Kim I."/>
        </authorList>
    </citation>
    <scope>NUCLEOTIDE SEQUENCE [LARGE SCALE GENOMIC DNA]</scope>
    <source>
        <strain evidence="2 3">PFR10</strain>
    </source>
</reference>
<comment type="caution">
    <text evidence="2">The sequence shown here is derived from an EMBL/GenBank/DDBJ whole genome shotgun (WGS) entry which is preliminary data.</text>
</comment>
<dbReference type="Proteomes" id="UP001260980">
    <property type="component" value="Unassembled WGS sequence"/>
</dbReference>
<accession>A0ABU3RKG6</accession>
<evidence type="ECO:0000256" key="1">
    <source>
        <dbReference type="SAM" id="Phobius"/>
    </source>
</evidence>
<keyword evidence="1" id="KW-1133">Transmembrane helix</keyword>
<evidence type="ECO:0000313" key="3">
    <source>
        <dbReference type="Proteomes" id="UP001260980"/>
    </source>
</evidence>
<gene>
    <name evidence="2" type="ORF">RQP52_27235</name>
</gene>
<sequence>MKKIPIKFRTKLFITYLTLVSFPLLFLGYFSYQQYVESIEKNVGEYVPALLT</sequence>
<proteinExistence type="predicted"/>